<gene>
    <name evidence="1" type="ORF">M3N64_01175</name>
</gene>
<comment type="caution">
    <text evidence="1">The sequence shown here is derived from an EMBL/GenBank/DDBJ whole genome shotgun (WGS) entry which is preliminary data.</text>
</comment>
<name>A0ABT0M6V1_9BACL</name>
<protein>
    <submittedName>
        <fullName evidence="1">YslB family protein</fullName>
    </submittedName>
</protein>
<evidence type="ECO:0000313" key="2">
    <source>
        <dbReference type="Proteomes" id="UP001203004"/>
    </source>
</evidence>
<dbReference type="Proteomes" id="UP001203004">
    <property type="component" value="Unassembled WGS sequence"/>
</dbReference>
<dbReference type="EMBL" id="JAMAST010000001">
    <property type="protein sequence ID" value="MCL1630564.1"/>
    <property type="molecule type" value="Genomic_DNA"/>
</dbReference>
<evidence type="ECO:0000313" key="1">
    <source>
        <dbReference type="EMBL" id="MCL1630564.1"/>
    </source>
</evidence>
<dbReference type="Pfam" id="PF10702">
    <property type="entry name" value="DUF2507"/>
    <property type="match status" value="1"/>
</dbReference>
<dbReference type="Gene3D" id="3.30.1380.20">
    <property type="entry name" value="Trafficking protein particle complex subunit 3"/>
    <property type="match status" value="1"/>
</dbReference>
<sequence>MKKNETRPQPEHYGEATVPAFGYELIRSLLIPELLGKETASILYWSGRKLARQYPLENEQQVIDFFDRAGWGTLSLISKTKNKMTFECSSPLIASRIHDYPDSGSFSLEAGFIAEQIQRQTGYVAESYMETKNGKQKKVVYSVKWDAKDPIASVTRSAAN</sequence>
<organism evidence="1 2">
    <name type="scientific">Sporolactobacillus mangiferae</name>
    <dbReference type="NCBI Taxonomy" id="2940498"/>
    <lineage>
        <taxon>Bacteria</taxon>
        <taxon>Bacillati</taxon>
        <taxon>Bacillota</taxon>
        <taxon>Bacilli</taxon>
        <taxon>Bacillales</taxon>
        <taxon>Sporolactobacillaceae</taxon>
        <taxon>Sporolactobacillus</taxon>
    </lineage>
</organism>
<dbReference type="InterPro" id="IPR019642">
    <property type="entry name" value="DUF2507"/>
</dbReference>
<dbReference type="InterPro" id="IPR024096">
    <property type="entry name" value="NO_sig/Golgi_transp_ligand-bd"/>
</dbReference>
<keyword evidence="2" id="KW-1185">Reference proteome</keyword>
<dbReference type="RefSeq" id="WP_249095909.1">
    <property type="nucleotide sequence ID" value="NZ_JAMAST010000001.1"/>
</dbReference>
<dbReference type="SUPFAM" id="SSF111126">
    <property type="entry name" value="Ligand-binding domain in the NO signalling and Golgi transport"/>
    <property type="match status" value="1"/>
</dbReference>
<accession>A0ABT0M6V1</accession>
<proteinExistence type="predicted"/>
<reference evidence="1 2" key="1">
    <citation type="submission" date="2022-05" db="EMBL/GenBank/DDBJ databases">
        <title>Sporolactobacillus sp nov CPB3-1, isolated from tree bark (Mangifera indica L.).</title>
        <authorList>
            <person name="Phuengjayaem S."/>
            <person name="Tanasupawat S."/>
        </authorList>
    </citation>
    <scope>NUCLEOTIDE SEQUENCE [LARGE SCALE GENOMIC DNA]</scope>
    <source>
        <strain evidence="1 2">CPB3-1</strain>
    </source>
</reference>